<accession>A0A4R5VXL1</accession>
<dbReference type="Pfam" id="PF07642">
    <property type="entry name" value="BBP2"/>
    <property type="match status" value="1"/>
</dbReference>
<proteinExistence type="predicted"/>
<keyword evidence="4" id="KW-1185">Reference proteome</keyword>
<keyword evidence="2" id="KW-0732">Signal</keyword>
<organism evidence="3 4">
    <name type="scientific">Sapientia aquatica</name>
    <dbReference type="NCBI Taxonomy" id="1549640"/>
    <lineage>
        <taxon>Bacteria</taxon>
        <taxon>Pseudomonadati</taxon>
        <taxon>Pseudomonadota</taxon>
        <taxon>Betaproteobacteria</taxon>
        <taxon>Burkholderiales</taxon>
        <taxon>Oxalobacteraceae</taxon>
        <taxon>Sapientia</taxon>
    </lineage>
</organism>
<dbReference type="RefSeq" id="WP_133329739.1">
    <property type="nucleotide sequence ID" value="NZ_SMYL01000008.1"/>
</dbReference>
<dbReference type="AlphaFoldDB" id="A0A4R5VXL1"/>
<feature type="region of interest" description="Disordered" evidence="1">
    <location>
        <begin position="79"/>
        <end position="124"/>
    </location>
</feature>
<dbReference type="Proteomes" id="UP000294829">
    <property type="component" value="Unassembled WGS sequence"/>
</dbReference>
<name>A0A4R5VXL1_9BURK</name>
<sequence length="561" mass="61989">MPNQIKQSANWSAFTFTVALASALGSPLTYADEVANIQPSNKVTGKCDPYKDYSCLDSYLGTTVAERIGNYYSLEYGHDTAPADPKAPPSRRDDQTPAAQTAPPMPFTEWPYGGTSPLGASTPNATDSPLMVGIANTEVGTWMAENNLQTYGWINVGANLSTSKVHGGNAPAAYDYNPNAIDLNQLVEYIERVPDMVQKDHNDWGFRFSAIYGSDYRYTTSYGLGSYQLLNKNAAYGWDLPMLYVDWYTPFVGNGLNVRVGRYIAVPDIEAQLAPNNYMYSHSMTYTFDNYTNEGIIASYQANKNWILQAGVTIGTEATFNHAWQTTTNVNPNLLYPGKTFKVDPGARPSGTVCTRFNSDDGKTSFNACANGINNGEWGYNNLQWKGITFYHAFDDHWHVSAEYYAESQKHVPNLNNAYVQTNLIATGAGTPFSPNIMPFNAPSMAYCAKNTTTTNNPNLTCTSSSNGLTGYLNYSPDPLNNFSLRPEIYKDNQGQRTGTPTTYHNIAVGWQHWLSPQIELRPEIAYYHAGQAVFNGNSNYGIAANKKSETILSGDIIFHW</sequence>
<evidence type="ECO:0000313" key="4">
    <source>
        <dbReference type="Proteomes" id="UP000294829"/>
    </source>
</evidence>
<evidence type="ECO:0000313" key="3">
    <source>
        <dbReference type="EMBL" id="TDK63756.1"/>
    </source>
</evidence>
<dbReference type="EMBL" id="SMYL01000008">
    <property type="protein sequence ID" value="TDK63756.1"/>
    <property type="molecule type" value="Genomic_DNA"/>
</dbReference>
<dbReference type="InterPro" id="IPR011486">
    <property type="entry name" value="BBP2"/>
</dbReference>
<dbReference type="OrthoDB" id="7486782at2"/>
<feature type="chain" id="PRO_5020478871" description="Porin" evidence="2">
    <location>
        <begin position="32"/>
        <end position="561"/>
    </location>
</feature>
<reference evidence="3 4" key="1">
    <citation type="submission" date="2019-03" db="EMBL/GenBank/DDBJ databases">
        <title>Sapientia aquatica gen. nov., sp. nov., isolated from a crater lake.</title>
        <authorList>
            <person name="Felfoldi T."/>
            <person name="Szabo A."/>
            <person name="Toth E."/>
            <person name="Schumann P."/>
            <person name="Keki Z."/>
            <person name="Marialigeti K."/>
            <person name="Mathe I."/>
        </authorList>
    </citation>
    <scope>NUCLEOTIDE SEQUENCE [LARGE SCALE GENOMIC DNA]</scope>
    <source>
        <strain evidence="3 4">SA-152</strain>
    </source>
</reference>
<evidence type="ECO:0000256" key="2">
    <source>
        <dbReference type="SAM" id="SignalP"/>
    </source>
</evidence>
<evidence type="ECO:0000256" key="1">
    <source>
        <dbReference type="SAM" id="MobiDB-lite"/>
    </source>
</evidence>
<feature type="signal peptide" evidence="2">
    <location>
        <begin position="1"/>
        <end position="31"/>
    </location>
</feature>
<gene>
    <name evidence="3" type="ORF">E2I14_14395</name>
</gene>
<comment type="caution">
    <text evidence="3">The sequence shown here is derived from an EMBL/GenBank/DDBJ whole genome shotgun (WGS) entry which is preliminary data.</text>
</comment>
<protein>
    <recommendedName>
        <fullName evidence="5">Porin</fullName>
    </recommendedName>
</protein>
<evidence type="ECO:0008006" key="5">
    <source>
        <dbReference type="Google" id="ProtNLM"/>
    </source>
</evidence>